<proteinExistence type="predicted"/>
<dbReference type="Pfam" id="PF13640">
    <property type="entry name" value="2OG-FeII_Oxy_3"/>
    <property type="match status" value="1"/>
</dbReference>
<name>A0AB34IFQ2_PRYPA</name>
<evidence type="ECO:0000256" key="4">
    <source>
        <dbReference type="ARBA" id="ARBA00023002"/>
    </source>
</evidence>
<dbReference type="PANTHER" id="PTHR10869">
    <property type="entry name" value="PROLYL 4-HYDROXYLASE ALPHA SUBUNIT"/>
    <property type="match status" value="1"/>
</dbReference>
<dbReference type="Proteomes" id="UP001515480">
    <property type="component" value="Unassembled WGS sequence"/>
</dbReference>
<keyword evidence="5" id="KW-0408">Iron</keyword>
<keyword evidence="3" id="KW-0223">Dioxygenase</keyword>
<evidence type="ECO:0000256" key="1">
    <source>
        <dbReference type="ARBA" id="ARBA00001961"/>
    </source>
</evidence>
<dbReference type="EMBL" id="JBGBPQ010000026">
    <property type="protein sequence ID" value="KAL1499143.1"/>
    <property type="molecule type" value="Genomic_DNA"/>
</dbReference>
<evidence type="ECO:0000313" key="7">
    <source>
        <dbReference type="EMBL" id="KAL1499143.1"/>
    </source>
</evidence>
<keyword evidence="4" id="KW-0560">Oxidoreductase</keyword>
<comment type="cofactor">
    <cofactor evidence="1">
        <name>L-ascorbate</name>
        <dbReference type="ChEBI" id="CHEBI:38290"/>
    </cofactor>
</comment>
<dbReference type="InterPro" id="IPR006620">
    <property type="entry name" value="Pro_4_hyd_alph"/>
</dbReference>
<dbReference type="GO" id="GO:0031418">
    <property type="term" value="F:L-ascorbic acid binding"/>
    <property type="evidence" value="ECO:0007669"/>
    <property type="project" value="InterPro"/>
</dbReference>
<dbReference type="GO" id="GO:0005506">
    <property type="term" value="F:iron ion binding"/>
    <property type="evidence" value="ECO:0007669"/>
    <property type="project" value="InterPro"/>
</dbReference>
<comment type="caution">
    <text evidence="7">The sequence shown here is derived from an EMBL/GenBank/DDBJ whole genome shotgun (WGS) entry which is preliminary data.</text>
</comment>
<dbReference type="InterPro" id="IPR005123">
    <property type="entry name" value="Oxoglu/Fe-dep_dioxygenase_dom"/>
</dbReference>
<dbReference type="Gene3D" id="2.60.120.620">
    <property type="entry name" value="q2cbj1_9rhob like domain"/>
    <property type="match status" value="1"/>
</dbReference>
<evidence type="ECO:0000256" key="2">
    <source>
        <dbReference type="ARBA" id="ARBA00022723"/>
    </source>
</evidence>
<sequence>ASTDVVEREISKLGKHVDKELLDLYTKGFLGPKVPHIERVLLRLDNISTNGLRIQQLRGSSRERSTSPVREACQSLESRLAACFSSPKIDSELRWVVIHTQLAFAEATGMLRPLLSAILAMRVHGQATDGSNETSAPGLSERVQRLEASLRADYEKQLESANFVLMYHPYRCSLKALLEKYCAGEADHLLRVAGHDFQRSLAGDGVTPVRTSSTSWCNVPSCLNDPTFQEVRARISNLTKVPWQYAEHLQVLQYKQGQFYHDHHDQNAPRHSAWGPRLYTFYMYLSDVEKGGETRFTRLNISVAPRKGTAVLWPSVLSENPLVTDERTYHEAVDVEEGVKYGANFWVHMYEFQEALQRGCDNRDYFQDDMLAARVGKRRADATKQRSVASTT</sequence>
<reference evidence="7 8" key="1">
    <citation type="journal article" date="2024" name="Science">
        <title>Giant polyketide synthase enzymes in the biosynthesis of giant marine polyether toxins.</title>
        <authorList>
            <person name="Fallon T.R."/>
            <person name="Shende V.V."/>
            <person name="Wierzbicki I.H."/>
            <person name="Pendleton A.L."/>
            <person name="Watervoot N.F."/>
            <person name="Auber R.P."/>
            <person name="Gonzalez D.J."/>
            <person name="Wisecaver J.H."/>
            <person name="Moore B.S."/>
        </authorList>
    </citation>
    <scope>NUCLEOTIDE SEQUENCE [LARGE SCALE GENOMIC DNA]</scope>
    <source>
        <strain evidence="7 8">12B1</strain>
    </source>
</reference>
<evidence type="ECO:0000313" key="8">
    <source>
        <dbReference type="Proteomes" id="UP001515480"/>
    </source>
</evidence>
<dbReference type="InterPro" id="IPR045054">
    <property type="entry name" value="P4HA-like"/>
</dbReference>
<evidence type="ECO:0000259" key="6">
    <source>
        <dbReference type="PROSITE" id="PS51471"/>
    </source>
</evidence>
<feature type="non-terminal residue" evidence="7">
    <location>
        <position position="1"/>
    </location>
</feature>
<keyword evidence="2" id="KW-0479">Metal-binding</keyword>
<dbReference type="GO" id="GO:0004656">
    <property type="term" value="F:procollagen-proline 4-dioxygenase activity"/>
    <property type="evidence" value="ECO:0007669"/>
    <property type="project" value="TreeGrafter"/>
</dbReference>
<dbReference type="InterPro" id="IPR044862">
    <property type="entry name" value="Pro_4_hyd_alph_FE2OG_OXY"/>
</dbReference>
<keyword evidence="8" id="KW-1185">Reference proteome</keyword>
<evidence type="ECO:0000256" key="5">
    <source>
        <dbReference type="ARBA" id="ARBA00023004"/>
    </source>
</evidence>
<organism evidence="7 8">
    <name type="scientific">Prymnesium parvum</name>
    <name type="common">Toxic golden alga</name>
    <dbReference type="NCBI Taxonomy" id="97485"/>
    <lineage>
        <taxon>Eukaryota</taxon>
        <taxon>Haptista</taxon>
        <taxon>Haptophyta</taxon>
        <taxon>Prymnesiophyceae</taxon>
        <taxon>Prymnesiales</taxon>
        <taxon>Prymnesiaceae</taxon>
        <taxon>Prymnesium</taxon>
    </lineage>
</organism>
<dbReference type="GO" id="GO:0005783">
    <property type="term" value="C:endoplasmic reticulum"/>
    <property type="evidence" value="ECO:0007669"/>
    <property type="project" value="TreeGrafter"/>
</dbReference>
<dbReference type="PROSITE" id="PS51471">
    <property type="entry name" value="FE2OG_OXY"/>
    <property type="match status" value="1"/>
</dbReference>
<dbReference type="AlphaFoldDB" id="A0AB34IFQ2"/>
<dbReference type="PANTHER" id="PTHR10869:SF233">
    <property type="entry name" value="FE2OG DIOXYGENASE DOMAIN-CONTAINING PROTEIN"/>
    <property type="match status" value="1"/>
</dbReference>
<feature type="domain" description="Fe2OG dioxygenase" evidence="6">
    <location>
        <begin position="245"/>
        <end position="349"/>
    </location>
</feature>
<accession>A0AB34IFQ2</accession>
<evidence type="ECO:0000256" key="3">
    <source>
        <dbReference type="ARBA" id="ARBA00022964"/>
    </source>
</evidence>
<dbReference type="SMART" id="SM00702">
    <property type="entry name" value="P4Hc"/>
    <property type="match status" value="1"/>
</dbReference>
<gene>
    <name evidence="7" type="ORF">AB1Y20_013654</name>
</gene>
<protein>
    <recommendedName>
        <fullName evidence="6">Fe2OG dioxygenase domain-containing protein</fullName>
    </recommendedName>
</protein>